<evidence type="ECO:0000313" key="3">
    <source>
        <dbReference type="Proteomes" id="UP000294737"/>
    </source>
</evidence>
<dbReference type="PANTHER" id="PTHR33525">
    <property type="match status" value="1"/>
</dbReference>
<organism evidence="2 3">
    <name type="scientific">Herminiimonas fonticola</name>
    <dbReference type="NCBI Taxonomy" id="303380"/>
    <lineage>
        <taxon>Bacteria</taxon>
        <taxon>Pseudomonadati</taxon>
        <taxon>Pseudomonadota</taxon>
        <taxon>Betaproteobacteria</taxon>
        <taxon>Burkholderiales</taxon>
        <taxon>Oxalobacteraceae</taxon>
        <taxon>Herminiimonas</taxon>
    </lineage>
</organism>
<dbReference type="SUPFAM" id="SSF109604">
    <property type="entry name" value="HD-domain/PDEase-like"/>
    <property type="match status" value="1"/>
</dbReference>
<dbReference type="InterPro" id="IPR052340">
    <property type="entry name" value="RNase_Y/CdgJ"/>
</dbReference>
<dbReference type="PROSITE" id="PS51833">
    <property type="entry name" value="HDOD"/>
    <property type="match status" value="1"/>
</dbReference>
<sequence>MTKQISPSPSADKTLELLWTRVRQRGDMPGFSKVVAAIVGAMHGDDDREFNMTKTVLSDPTLTQRVLRLANSAMYSAFGQGINTVSKAVIVLGTETIGHLALGLKLIDGLAAASPDTLNTRNEMSKAVMAGQIARQVAASSTQGDTEEAVVCSILHSLGRLMMSFYLPEQWGQVRALLAQKNIPENEAAREILGIGLDEIGRAIGKRWGLPNGLVDSLKDMPPRIEPGISHEPLEHTDWLAAVSTMSTRCAGVLCVEGDVVVADLANIAENYADMLGLDTEFVLQAIEYAQQVAADEALLDNAEASTGDVKKQLPLPLGKPADSIQILRRGVGDMGDGATSSTNTGQLMTVALETVYQGLGLSRAIAFLRNHEEGQYIARMSFGDGAEELLPRLRFNDAYQPDVFHAALANDKMIFVEDAQASSFINKLPRWWRDELGASRSFMILPLMLNFHPVGFIYGDWSASLPTAEIAPNEVVLLDELRALMVTAIERRGHAEPSWARAMH</sequence>
<dbReference type="Gene3D" id="1.10.3210.10">
    <property type="entry name" value="Hypothetical protein af1432"/>
    <property type="match status" value="1"/>
</dbReference>
<keyword evidence="3" id="KW-1185">Reference proteome</keyword>
<gene>
    <name evidence="2" type="ORF">EV677_0532</name>
</gene>
<dbReference type="OrthoDB" id="9791419at2"/>
<dbReference type="InterPro" id="IPR013976">
    <property type="entry name" value="HDOD"/>
</dbReference>
<dbReference type="Gene3D" id="3.30.450.40">
    <property type="match status" value="1"/>
</dbReference>
<feature type="domain" description="HDOD" evidence="1">
    <location>
        <begin position="28"/>
        <end position="224"/>
    </location>
</feature>
<dbReference type="AlphaFoldDB" id="A0A4R6GGH6"/>
<dbReference type="RefSeq" id="WP_112990659.1">
    <property type="nucleotide sequence ID" value="NZ_PTLZ01000001.1"/>
</dbReference>
<name>A0A4R6GGH6_9BURK</name>
<dbReference type="Pfam" id="PF08668">
    <property type="entry name" value="HDOD"/>
    <property type="match status" value="1"/>
</dbReference>
<accession>A0A4R6GGH6</accession>
<evidence type="ECO:0000259" key="1">
    <source>
        <dbReference type="PROSITE" id="PS51833"/>
    </source>
</evidence>
<protein>
    <submittedName>
        <fullName evidence="2">HD-like signal output (HDOD) protein</fullName>
    </submittedName>
</protein>
<dbReference type="PANTHER" id="PTHR33525:SF3">
    <property type="entry name" value="RIBONUCLEASE Y"/>
    <property type="match status" value="1"/>
</dbReference>
<dbReference type="SUPFAM" id="SSF55781">
    <property type="entry name" value="GAF domain-like"/>
    <property type="match status" value="1"/>
</dbReference>
<reference evidence="2 3" key="1">
    <citation type="submission" date="2019-03" db="EMBL/GenBank/DDBJ databases">
        <title>Genomic Encyclopedia of Type Strains, Phase IV (KMG-IV): sequencing the most valuable type-strain genomes for metagenomic binning, comparative biology and taxonomic classification.</title>
        <authorList>
            <person name="Goeker M."/>
        </authorList>
    </citation>
    <scope>NUCLEOTIDE SEQUENCE [LARGE SCALE GENOMIC DNA]</scope>
    <source>
        <strain evidence="2 3">DSM 18555</strain>
    </source>
</reference>
<evidence type="ECO:0000313" key="2">
    <source>
        <dbReference type="EMBL" id="TDN93992.1"/>
    </source>
</evidence>
<dbReference type="InterPro" id="IPR029016">
    <property type="entry name" value="GAF-like_dom_sf"/>
</dbReference>
<dbReference type="EMBL" id="SNWF01000004">
    <property type="protein sequence ID" value="TDN93992.1"/>
    <property type="molecule type" value="Genomic_DNA"/>
</dbReference>
<comment type="caution">
    <text evidence="2">The sequence shown here is derived from an EMBL/GenBank/DDBJ whole genome shotgun (WGS) entry which is preliminary data.</text>
</comment>
<proteinExistence type="predicted"/>
<dbReference type="Proteomes" id="UP000294737">
    <property type="component" value="Unassembled WGS sequence"/>
</dbReference>